<name>A0ABU4CU19_RHOJO</name>
<evidence type="ECO:0000313" key="3">
    <source>
        <dbReference type="Proteomes" id="UP001185737"/>
    </source>
</evidence>
<feature type="non-terminal residue" evidence="2">
    <location>
        <position position="1"/>
    </location>
</feature>
<proteinExistence type="predicted"/>
<dbReference type="PROSITE" id="PS00455">
    <property type="entry name" value="AMP_BINDING"/>
    <property type="match status" value="1"/>
</dbReference>
<gene>
    <name evidence="2" type="ORF">R3Q59_41990</name>
</gene>
<organism evidence="2 3">
    <name type="scientific">Rhodococcus jostii</name>
    <dbReference type="NCBI Taxonomy" id="132919"/>
    <lineage>
        <taxon>Bacteria</taxon>
        <taxon>Bacillati</taxon>
        <taxon>Actinomycetota</taxon>
        <taxon>Actinomycetes</taxon>
        <taxon>Mycobacteriales</taxon>
        <taxon>Nocardiaceae</taxon>
        <taxon>Rhodococcus</taxon>
    </lineage>
</organism>
<sequence>ADPDSPVGDLDILDPDEKQLILEDWNHTDHATTTDTLVSMFGAQVTRTPDAPAVVDGNRTLSYAEFDARVNRLARHLITQGVRPETIVALRMRRSLDFIVGVYATLTAGAAYLPIDPHHPAERTHFILAVAQPTCMLTTTHDDQDDPPDPVPVLHLDTIDLSPLSAMPVTDADRRAPLRPQNTAYVMFTSGSTGRPKGVTVAHSAIVNEVQWV</sequence>
<dbReference type="SUPFAM" id="SSF56801">
    <property type="entry name" value="Acetyl-CoA synthetase-like"/>
    <property type="match status" value="1"/>
</dbReference>
<keyword evidence="3" id="KW-1185">Reference proteome</keyword>
<dbReference type="RefSeq" id="WP_317571975.1">
    <property type="nucleotide sequence ID" value="NZ_JAWLKA010000092.1"/>
</dbReference>
<dbReference type="InterPro" id="IPR020845">
    <property type="entry name" value="AMP-binding_CS"/>
</dbReference>
<comment type="caution">
    <text evidence="2">The sequence shown here is derived from an EMBL/GenBank/DDBJ whole genome shotgun (WGS) entry which is preliminary data.</text>
</comment>
<feature type="domain" description="AMP-dependent synthetase/ligase" evidence="1">
    <location>
        <begin position="43"/>
        <end position="212"/>
    </location>
</feature>
<dbReference type="PANTHER" id="PTHR45527:SF1">
    <property type="entry name" value="FATTY ACID SYNTHASE"/>
    <property type="match status" value="1"/>
</dbReference>
<dbReference type="PANTHER" id="PTHR45527">
    <property type="entry name" value="NONRIBOSOMAL PEPTIDE SYNTHETASE"/>
    <property type="match status" value="1"/>
</dbReference>
<evidence type="ECO:0000259" key="1">
    <source>
        <dbReference type="Pfam" id="PF00501"/>
    </source>
</evidence>
<dbReference type="InterPro" id="IPR000873">
    <property type="entry name" value="AMP-dep_synth/lig_dom"/>
</dbReference>
<reference evidence="2 3" key="1">
    <citation type="submission" date="2023-10" db="EMBL/GenBank/DDBJ databases">
        <title>Development of a sustainable strategy for remediation of hydrocarbon-contaminated territories based on the waste exchange concept.</title>
        <authorList>
            <person name="Krivoruchko A."/>
        </authorList>
    </citation>
    <scope>NUCLEOTIDE SEQUENCE [LARGE SCALE GENOMIC DNA]</scope>
    <source>
        <strain evidence="2 3">IEGM 60</strain>
    </source>
</reference>
<dbReference type="Gene3D" id="3.40.50.980">
    <property type="match status" value="2"/>
</dbReference>
<dbReference type="Proteomes" id="UP001185737">
    <property type="component" value="Unassembled WGS sequence"/>
</dbReference>
<protein>
    <submittedName>
        <fullName evidence="2">AMP-binding protein</fullName>
    </submittedName>
</protein>
<dbReference type="EMBL" id="JAWLKA010000092">
    <property type="protein sequence ID" value="MDV6287039.1"/>
    <property type="molecule type" value="Genomic_DNA"/>
</dbReference>
<feature type="non-terminal residue" evidence="2">
    <location>
        <position position="213"/>
    </location>
</feature>
<dbReference type="Pfam" id="PF00501">
    <property type="entry name" value="AMP-binding"/>
    <property type="match status" value="1"/>
</dbReference>
<evidence type="ECO:0000313" key="2">
    <source>
        <dbReference type="EMBL" id="MDV6287039.1"/>
    </source>
</evidence>
<accession>A0ABU4CU19</accession>